<dbReference type="AlphaFoldDB" id="A0A6J7KDF5"/>
<sequence>MTARKRWSATQRARFFHDNHETCHLCGGRINAEVEGWDLSHEIPLELGGADDATNIRVAHRKCHRKHTAEVDVPTIAEAKRRELRNLGIKATPSRKIQSAGFQKAQPQRRASKPLDKPRLPPRQLYVER</sequence>
<protein>
    <submittedName>
        <fullName evidence="3">Unannotated protein</fullName>
    </submittedName>
</protein>
<dbReference type="SMART" id="SM00507">
    <property type="entry name" value="HNHc"/>
    <property type="match status" value="1"/>
</dbReference>
<evidence type="ECO:0000313" key="3">
    <source>
        <dbReference type="EMBL" id="CAB4953401.1"/>
    </source>
</evidence>
<organism evidence="3">
    <name type="scientific">freshwater metagenome</name>
    <dbReference type="NCBI Taxonomy" id="449393"/>
    <lineage>
        <taxon>unclassified sequences</taxon>
        <taxon>metagenomes</taxon>
        <taxon>ecological metagenomes</taxon>
    </lineage>
</organism>
<proteinExistence type="predicted"/>
<dbReference type="EMBL" id="CAFBMK010000369">
    <property type="protein sequence ID" value="CAB4953401.1"/>
    <property type="molecule type" value="Genomic_DNA"/>
</dbReference>
<dbReference type="Pfam" id="PF01844">
    <property type="entry name" value="HNH"/>
    <property type="match status" value="1"/>
</dbReference>
<dbReference type="GO" id="GO:0004519">
    <property type="term" value="F:endonuclease activity"/>
    <property type="evidence" value="ECO:0007669"/>
    <property type="project" value="InterPro"/>
</dbReference>
<dbReference type="CDD" id="cd00085">
    <property type="entry name" value="HNHc"/>
    <property type="match status" value="1"/>
</dbReference>
<evidence type="ECO:0000256" key="1">
    <source>
        <dbReference type="SAM" id="MobiDB-lite"/>
    </source>
</evidence>
<reference evidence="3" key="1">
    <citation type="submission" date="2020-05" db="EMBL/GenBank/DDBJ databases">
        <authorList>
            <person name="Chiriac C."/>
            <person name="Salcher M."/>
            <person name="Ghai R."/>
            <person name="Kavagutti S V."/>
        </authorList>
    </citation>
    <scope>NUCLEOTIDE SEQUENCE</scope>
</reference>
<dbReference type="GO" id="GO:0008270">
    <property type="term" value="F:zinc ion binding"/>
    <property type="evidence" value="ECO:0007669"/>
    <property type="project" value="InterPro"/>
</dbReference>
<dbReference type="Gene3D" id="1.10.30.50">
    <property type="match status" value="1"/>
</dbReference>
<gene>
    <name evidence="3" type="ORF">UFOPK3564_03619</name>
</gene>
<dbReference type="InterPro" id="IPR003615">
    <property type="entry name" value="HNH_nuc"/>
</dbReference>
<evidence type="ECO:0000259" key="2">
    <source>
        <dbReference type="SMART" id="SM00507"/>
    </source>
</evidence>
<feature type="domain" description="HNH nuclease" evidence="2">
    <location>
        <begin position="10"/>
        <end position="65"/>
    </location>
</feature>
<dbReference type="InterPro" id="IPR002711">
    <property type="entry name" value="HNH"/>
</dbReference>
<accession>A0A6J7KDF5</accession>
<feature type="region of interest" description="Disordered" evidence="1">
    <location>
        <begin position="86"/>
        <end position="129"/>
    </location>
</feature>
<name>A0A6J7KDF5_9ZZZZ</name>
<dbReference type="GO" id="GO:0003676">
    <property type="term" value="F:nucleic acid binding"/>
    <property type="evidence" value="ECO:0007669"/>
    <property type="project" value="InterPro"/>
</dbReference>